<dbReference type="STRING" id="418702.BJN45_03030"/>
<protein>
    <recommendedName>
        <fullName evidence="4">Sel1 repeat family protein</fullName>
    </recommendedName>
</protein>
<sequence length="298" mass="33327">MKAKAGEQVMAERYDFFGHVENAIATGEKGRLEGCYAAAISLKAKDPDLSNKILFRLLEGGYQDVNRELFERYLNGDSLPVDHAKALSHLVAWAESGSAPGMFLLGEAYEHCGESRRDGVKLVEHDIEEAKKWYRRSAELDYSLSAKKLADLLLDGRRARDCTQKELEDIEKYYIKAGEYFTLGNIYCSDKHSPDCTPEELLKAKQWYAVGRKTGMGSFQCQECTEILRKWDEPEYVPPRDNSITATEVIVAPIALWLWGAIGTALLGVVMAINAVTIPLLIGGAIVYGLYKLFKSSR</sequence>
<dbReference type="InterPro" id="IPR011990">
    <property type="entry name" value="TPR-like_helical_dom_sf"/>
</dbReference>
<dbReference type="EMBL" id="MTHD01000001">
    <property type="protein sequence ID" value="OMG56603.1"/>
    <property type="molecule type" value="Genomic_DNA"/>
</dbReference>
<feature type="transmembrane region" description="Helical" evidence="1">
    <location>
        <begin position="249"/>
        <end position="270"/>
    </location>
</feature>
<feature type="transmembrane region" description="Helical" evidence="1">
    <location>
        <begin position="276"/>
        <end position="294"/>
    </location>
</feature>
<comment type="caution">
    <text evidence="2">The sequence shown here is derived from an EMBL/GenBank/DDBJ whole genome shotgun (WGS) entry which is preliminary data.</text>
</comment>
<evidence type="ECO:0000313" key="2">
    <source>
        <dbReference type="EMBL" id="OMG56603.1"/>
    </source>
</evidence>
<keyword evidence="3" id="KW-1185">Reference proteome</keyword>
<organism evidence="2 3">
    <name type="scientific">Azonexus hydrophilus</name>
    <dbReference type="NCBI Taxonomy" id="418702"/>
    <lineage>
        <taxon>Bacteria</taxon>
        <taxon>Pseudomonadati</taxon>
        <taxon>Pseudomonadota</taxon>
        <taxon>Betaproteobacteria</taxon>
        <taxon>Rhodocyclales</taxon>
        <taxon>Azonexaceae</taxon>
        <taxon>Azonexus</taxon>
    </lineage>
</organism>
<proteinExistence type="predicted"/>
<name>A0A1R1ICV1_9RHOO</name>
<dbReference type="SMART" id="SM00671">
    <property type="entry name" value="SEL1"/>
    <property type="match status" value="1"/>
</dbReference>
<keyword evidence="1" id="KW-0812">Transmembrane</keyword>
<accession>A0A1R1ICV1</accession>
<keyword evidence="1" id="KW-1133">Transmembrane helix</keyword>
<evidence type="ECO:0000256" key="1">
    <source>
        <dbReference type="SAM" id="Phobius"/>
    </source>
</evidence>
<gene>
    <name evidence="2" type="ORF">BJN45_03030</name>
</gene>
<evidence type="ECO:0000313" key="3">
    <source>
        <dbReference type="Proteomes" id="UP000187526"/>
    </source>
</evidence>
<dbReference type="InterPro" id="IPR006597">
    <property type="entry name" value="Sel1-like"/>
</dbReference>
<dbReference type="Proteomes" id="UP000187526">
    <property type="component" value="Unassembled WGS sequence"/>
</dbReference>
<dbReference type="SUPFAM" id="SSF81901">
    <property type="entry name" value="HCP-like"/>
    <property type="match status" value="1"/>
</dbReference>
<dbReference type="AlphaFoldDB" id="A0A1R1ICV1"/>
<dbReference type="Gene3D" id="1.25.40.10">
    <property type="entry name" value="Tetratricopeptide repeat domain"/>
    <property type="match status" value="1"/>
</dbReference>
<keyword evidence="1" id="KW-0472">Membrane</keyword>
<evidence type="ECO:0008006" key="4">
    <source>
        <dbReference type="Google" id="ProtNLM"/>
    </source>
</evidence>
<reference evidence="2 3" key="1">
    <citation type="submission" date="2016-10" db="EMBL/GenBank/DDBJ databases">
        <title>Alkaliphiles isolated from bioreactors.</title>
        <authorList>
            <person name="Salah Z."/>
            <person name="Rout S.P."/>
            <person name="Humphreys P.N."/>
        </authorList>
    </citation>
    <scope>NUCLEOTIDE SEQUENCE [LARGE SCALE GENOMIC DNA]</scope>
    <source>
        <strain evidence="2 3">ZS02</strain>
    </source>
</reference>